<reference evidence="3" key="1">
    <citation type="submission" date="2019-03" db="EMBL/GenBank/DDBJ databases">
        <title>Long read genome sequence of the mycoparasitic Pythium oligandrum ATCC 38472 isolated from sugarbeet rhizosphere.</title>
        <authorList>
            <person name="Gaulin E."/>
        </authorList>
    </citation>
    <scope>NUCLEOTIDE SEQUENCE</scope>
    <source>
        <strain evidence="3">ATCC 38472_TT</strain>
    </source>
</reference>
<gene>
    <name evidence="3" type="ORF">Poli38472_004953</name>
</gene>
<dbReference type="AlphaFoldDB" id="A0A8K1CB95"/>
<feature type="compositionally biased region" description="Low complexity" evidence="2">
    <location>
        <begin position="33"/>
        <end position="51"/>
    </location>
</feature>
<dbReference type="EMBL" id="SPLM01000109">
    <property type="protein sequence ID" value="TMW59884.1"/>
    <property type="molecule type" value="Genomic_DNA"/>
</dbReference>
<evidence type="ECO:0000313" key="4">
    <source>
        <dbReference type="Proteomes" id="UP000794436"/>
    </source>
</evidence>
<evidence type="ECO:0000256" key="1">
    <source>
        <dbReference type="SAM" id="Coils"/>
    </source>
</evidence>
<feature type="region of interest" description="Disordered" evidence="2">
    <location>
        <begin position="33"/>
        <end position="57"/>
    </location>
</feature>
<feature type="compositionally biased region" description="Polar residues" evidence="2">
    <location>
        <begin position="438"/>
        <end position="451"/>
    </location>
</feature>
<comment type="caution">
    <text evidence="3">The sequence shown here is derived from an EMBL/GenBank/DDBJ whole genome shotgun (WGS) entry which is preliminary data.</text>
</comment>
<proteinExistence type="predicted"/>
<dbReference type="Proteomes" id="UP000794436">
    <property type="component" value="Unassembled WGS sequence"/>
</dbReference>
<keyword evidence="4" id="KW-1185">Reference proteome</keyword>
<feature type="region of interest" description="Disordered" evidence="2">
    <location>
        <begin position="433"/>
        <end position="452"/>
    </location>
</feature>
<organism evidence="3 4">
    <name type="scientific">Pythium oligandrum</name>
    <name type="common">Mycoparasitic fungus</name>
    <dbReference type="NCBI Taxonomy" id="41045"/>
    <lineage>
        <taxon>Eukaryota</taxon>
        <taxon>Sar</taxon>
        <taxon>Stramenopiles</taxon>
        <taxon>Oomycota</taxon>
        <taxon>Peronosporomycetes</taxon>
        <taxon>Pythiales</taxon>
        <taxon>Pythiaceae</taxon>
        <taxon>Pythium</taxon>
    </lineage>
</organism>
<feature type="coiled-coil region" evidence="1">
    <location>
        <begin position="453"/>
        <end position="480"/>
    </location>
</feature>
<name>A0A8K1CB95_PYTOL</name>
<accession>A0A8K1CB95</accession>
<evidence type="ECO:0000313" key="3">
    <source>
        <dbReference type="EMBL" id="TMW59884.1"/>
    </source>
</evidence>
<feature type="coiled-coil region" evidence="1">
    <location>
        <begin position="57"/>
        <end position="84"/>
    </location>
</feature>
<evidence type="ECO:0000256" key="2">
    <source>
        <dbReference type="SAM" id="MobiDB-lite"/>
    </source>
</evidence>
<protein>
    <submittedName>
        <fullName evidence="3">Uncharacterized protein</fullName>
    </submittedName>
</protein>
<keyword evidence="1" id="KW-0175">Coiled coil</keyword>
<sequence>MEGSDTALLREALAIFDRIEGEQDLFYAEAASTVSSSKQDDSQTSSDASKTNAKSSLGRMKVEIRQLRDHVRDLERILEEMKANEAIRSNPVNEKRCLEVMWEAMALRQKRSVKRAELENSRLRHKVQHQFLAAHHFLTSVQRGTTLMSSSDLDNAFSSRQLEVGIRPEDLYHNTSAGFSAPYFLDGSNIFNHANVQEGEMATTVEIHDSWVVPFSLQAADNAVWTFLSQRIYWEDSYYDLATESTDHSVNLRFRAHENAEYLFLGGFEGDIKIHRFPSEDGQSSIITLLFLATPVTWTRHPVLGTVVYEVGWVRVQDAGSGQSTPLTRIQSSRRMHIDCGAVEPSQRRQALQTVAEYALVDMKTEFIYRQDMIENILNAGDASPLKVGLKSRFALMERSDAALLREALAIFDRINGESDLFYDEAASAVASAEQDDSQTNNDASKTNAKSSLGRMKDEIRQLRDHVRDLERILEEMKANEAIRSNPVDEKRCLEVMWEAMALRQKRSVKRAELENSRLRHKVQRQFLAAHHFLTSVQRGTTLMSSSDLDNALSRRQVEVGIRPEDLYHNTSAGFSAPYFVDGSNIFNHVNVQEGEMSTTIEIHDSWVVPFSLQAADNAVWTFLSQRIYWEDTYYNLTSELTERSVRLKFRAHENAEYLFLGAFEGDLNIHRFPADDGQSNIAVLTFVTTPVAWTSLPVAGTVVYQVAWARVQDASTGQSNALTRIQCSRRMHIDCGAVEPSRRHQALQTVAANALVEFTPEFIFRQDMIENILVRTQAATSV</sequence>